<evidence type="ECO:0000313" key="2">
    <source>
        <dbReference type="Proteomes" id="UP001597094"/>
    </source>
</evidence>
<comment type="caution">
    <text evidence="1">The sequence shown here is derived from an EMBL/GenBank/DDBJ whole genome shotgun (WGS) entry which is preliminary data.</text>
</comment>
<dbReference type="RefSeq" id="WP_377522414.1">
    <property type="nucleotide sequence ID" value="NZ_JBHTLD010000007.1"/>
</dbReference>
<gene>
    <name evidence="1" type="ORF">ACFQ2O_01695</name>
</gene>
<accession>A0ABW3SKV9</accession>
<evidence type="ECO:0000313" key="1">
    <source>
        <dbReference type="EMBL" id="MFD1184900.1"/>
    </source>
</evidence>
<protein>
    <submittedName>
        <fullName evidence="1">Uncharacterized protein</fullName>
    </submittedName>
</protein>
<reference evidence="2" key="1">
    <citation type="journal article" date="2019" name="Int. J. Syst. Evol. Microbiol.">
        <title>The Global Catalogue of Microorganisms (GCM) 10K type strain sequencing project: providing services to taxonomists for standard genome sequencing and annotation.</title>
        <authorList>
            <consortium name="The Broad Institute Genomics Platform"/>
            <consortium name="The Broad Institute Genome Sequencing Center for Infectious Disease"/>
            <person name="Wu L."/>
            <person name="Ma J."/>
        </authorList>
    </citation>
    <scope>NUCLEOTIDE SEQUENCE [LARGE SCALE GENOMIC DNA]</scope>
    <source>
        <strain evidence="2">JCM 31319</strain>
    </source>
</reference>
<sequence>MTYAELEALIGRIALDTLAGVGHFHCGGSDSLKQAVENHGYPVIDLDPITGTRNIETGNKVATITMGFFEKHENSPSASELQAIYSRQEAISARFLVMLDDEDDLGNIMVKDSLVPHHTAQNLAGIAIQFTLKLPISLCF</sequence>
<dbReference type="EMBL" id="JBHTLD010000007">
    <property type="protein sequence ID" value="MFD1184900.1"/>
    <property type="molecule type" value="Genomic_DNA"/>
</dbReference>
<proteinExistence type="predicted"/>
<dbReference type="Proteomes" id="UP001597094">
    <property type="component" value="Unassembled WGS sequence"/>
</dbReference>
<name>A0ABW3SKV9_9BACT</name>
<organism evidence="1 2">
    <name type="scientific">Pontibacter rugosus</name>
    <dbReference type="NCBI Taxonomy" id="1745966"/>
    <lineage>
        <taxon>Bacteria</taxon>
        <taxon>Pseudomonadati</taxon>
        <taxon>Bacteroidota</taxon>
        <taxon>Cytophagia</taxon>
        <taxon>Cytophagales</taxon>
        <taxon>Hymenobacteraceae</taxon>
        <taxon>Pontibacter</taxon>
    </lineage>
</organism>
<keyword evidence="2" id="KW-1185">Reference proteome</keyword>